<evidence type="ECO:0000256" key="1">
    <source>
        <dbReference type="SAM" id="MobiDB-lite"/>
    </source>
</evidence>
<dbReference type="EMBL" id="SPUK01000006">
    <property type="protein sequence ID" value="TQV96065.1"/>
    <property type="molecule type" value="Genomic_DNA"/>
</dbReference>
<accession>A0A545V2X2</accession>
<evidence type="ECO:0000313" key="2">
    <source>
        <dbReference type="EMBL" id="TQV96065.1"/>
    </source>
</evidence>
<dbReference type="OrthoDB" id="4861246at2759"/>
<sequence length="241" mass="26286">MAYRYTLPAQRSPYSYRQRETALRSQTISNAIARSPGLKRTSLNVHGSATSRDASLSHPPWAEELDKENIKLTTYPVLSANVFEEDCQYDPADPTTWGIRPLPPLPYSNGSDLDRTASITSKSDDDAAMLQSPVLPPCTEPATASKNLAQIIGDHLRIDDEHPNSTQRRTTSSSYHQPESEPSRVQSPTPNGNVNMLSVTNLAKYGKTNDRLSNLRSGSLSSATGEVGSDPHDDSSSTVND</sequence>
<dbReference type="Proteomes" id="UP000315783">
    <property type="component" value="Unassembled WGS sequence"/>
</dbReference>
<evidence type="ECO:0000313" key="3">
    <source>
        <dbReference type="Proteomes" id="UP000315783"/>
    </source>
</evidence>
<feature type="compositionally biased region" description="Polar residues" evidence="1">
    <location>
        <begin position="164"/>
        <end position="177"/>
    </location>
</feature>
<protein>
    <submittedName>
        <fullName evidence="2">Uncharacterized protein</fullName>
    </submittedName>
</protein>
<proteinExistence type="predicted"/>
<comment type="caution">
    <text evidence="2">The sequence shown here is derived from an EMBL/GenBank/DDBJ whole genome shotgun (WGS) entry which is preliminary data.</text>
</comment>
<reference evidence="2 3" key="1">
    <citation type="journal article" date="2019" name="Appl. Microbiol. Biotechnol.">
        <title>Genome sequence of Isaria javanica and comparative genome analysis insights into family S53 peptidase evolution in fungal entomopathogens.</title>
        <authorList>
            <person name="Lin R."/>
            <person name="Zhang X."/>
            <person name="Xin B."/>
            <person name="Zou M."/>
            <person name="Gao Y."/>
            <person name="Qin F."/>
            <person name="Hu Q."/>
            <person name="Xie B."/>
            <person name="Cheng X."/>
        </authorList>
    </citation>
    <scope>NUCLEOTIDE SEQUENCE [LARGE SCALE GENOMIC DNA]</scope>
    <source>
        <strain evidence="2 3">IJ1G</strain>
    </source>
</reference>
<feature type="region of interest" description="Disordered" evidence="1">
    <location>
        <begin position="157"/>
        <end position="241"/>
    </location>
</feature>
<feature type="region of interest" description="Disordered" evidence="1">
    <location>
        <begin position="94"/>
        <end position="141"/>
    </location>
</feature>
<name>A0A545V2X2_9HYPO</name>
<feature type="compositionally biased region" description="Polar residues" evidence="1">
    <location>
        <begin position="183"/>
        <end position="201"/>
    </location>
</feature>
<gene>
    <name evidence="2" type="ORF">IF1G_04648</name>
</gene>
<keyword evidence="3" id="KW-1185">Reference proteome</keyword>
<organism evidence="2 3">
    <name type="scientific">Cordyceps javanica</name>
    <dbReference type="NCBI Taxonomy" id="43265"/>
    <lineage>
        <taxon>Eukaryota</taxon>
        <taxon>Fungi</taxon>
        <taxon>Dikarya</taxon>
        <taxon>Ascomycota</taxon>
        <taxon>Pezizomycotina</taxon>
        <taxon>Sordariomycetes</taxon>
        <taxon>Hypocreomycetidae</taxon>
        <taxon>Hypocreales</taxon>
        <taxon>Cordycipitaceae</taxon>
        <taxon>Cordyceps</taxon>
    </lineage>
</organism>
<dbReference type="AlphaFoldDB" id="A0A545V2X2"/>
<feature type="compositionally biased region" description="Low complexity" evidence="1">
    <location>
        <begin position="211"/>
        <end position="222"/>
    </location>
</feature>